<dbReference type="PROSITE" id="PS50109">
    <property type="entry name" value="HIS_KIN"/>
    <property type="match status" value="1"/>
</dbReference>
<evidence type="ECO:0000256" key="6">
    <source>
        <dbReference type="ARBA" id="ARBA00022692"/>
    </source>
</evidence>
<evidence type="ECO:0000256" key="8">
    <source>
        <dbReference type="ARBA" id="ARBA00022777"/>
    </source>
</evidence>
<reference evidence="15 16" key="1">
    <citation type="submission" date="2024-02" db="EMBL/GenBank/DDBJ databases">
        <title>Draft genome sequence of Collimonas sp. strain H4R21, an effective mineral-weathering bacterial strain isolated from the beech rhizosphere.</title>
        <authorList>
            <person name="Morin E."/>
            <person name="Uroz S."/>
            <person name="Leveau J.H.J."/>
            <person name="Kumar R."/>
            <person name="Rey M.W."/>
            <person name="Pham J."/>
        </authorList>
    </citation>
    <scope>NUCLEOTIDE SEQUENCE [LARGE SCALE GENOMIC DNA]</scope>
    <source>
        <strain evidence="15 16">H4R21</strain>
    </source>
</reference>
<dbReference type="Pfam" id="PF25323">
    <property type="entry name" value="6TM_PilS"/>
    <property type="match status" value="1"/>
</dbReference>
<protein>
    <recommendedName>
        <fullName evidence="3">histidine kinase</fullName>
        <ecNumber evidence="3">2.7.13.3</ecNumber>
    </recommendedName>
</protein>
<feature type="transmembrane region" description="Helical" evidence="13">
    <location>
        <begin position="58"/>
        <end position="75"/>
    </location>
</feature>
<dbReference type="Pfam" id="PF02518">
    <property type="entry name" value="HATPase_c"/>
    <property type="match status" value="1"/>
</dbReference>
<dbReference type="EC" id="2.7.13.3" evidence="3"/>
<dbReference type="InterPro" id="IPR036097">
    <property type="entry name" value="HisK_dim/P_sf"/>
</dbReference>
<accession>A0ABU9PX70</accession>
<dbReference type="EMBL" id="JBANDC010000009">
    <property type="protein sequence ID" value="MEM4988615.1"/>
    <property type="molecule type" value="Genomic_DNA"/>
</dbReference>
<dbReference type="GO" id="GO:0005524">
    <property type="term" value="F:ATP binding"/>
    <property type="evidence" value="ECO:0007669"/>
    <property type="project" value="UniProtKB-KW"/>
</dbReference>
<dbReference type="SMART" id="SM00388">
    <property type="entry name" value="HisKA"/>
    <property type="match status" value="1"/>
</dbReference>
<dbReference type="CDD" id="cd00082">
    <property type="entry name" value="HisKA"/>
    <property type="match status" value="1"/>
</dbReference>
<evidence type="ECO:0000256" key="10">
    <source>
        <dbReference type="ARBA" id="ARBA00022989"/>
    </source>
</evidence>
<evidence type="ECO:0000256" key="9">
    <source>
        <dbReference type="ARBA" id="ARBA00022840"/>
    </source>
</evidence>
<evidence type="ECO:0000313" key="16">
    <source>
        <dbReference type="Proteomes" id="UP001495910"/>
    </source>
</evidence>
<dbReference type="Proteomes" id="UP001495910">
    <property type="component" value="Unassembled WGS sequence"/>
</dbReference>
<evidence type="ECO:0000256" key="4">
    <source>
        <dbReference type="ARBA" id="ARBA00022553"/>
    </source>
</evidence>
<sequence>MTSSTVAPLSGKPDTFWRTLQTFNVTRIVVAMVMLAYLSTQSKNETWFSQLFTNPQTCSVYLLCAAVFTLVTAYYHRHYMAQIVLPITVDMIAVSILYIGAGGAKGGLAILYLFPLAGSAILAPLLVALLFVSIATMVLLAESGYQILQSAPDASSLQAGLYGGAFFFAVLVINRLADKLIKQEELATQRGRDLRVQMDINRIAIKDMGDGLLVVDPLGTLIMANPAAERMLGLALSDEEQQHKLSDYAVLAPITDALFAWESRVSDLPHAVSPAVGEAVFVTIKHTDDLGQDAAAIDWSGRRELAAHLKVRFAAVRMRELSEYRAVIFLQDVSEIENQAQQLKLAAMGRLTASIAHEVRNPLASISYAATLLAEEATDEAEARLLTIIEDNVARLNRMIEDILKLSRKAQRQLEPILLAPLLQEIVSDFRQTHAVAPAAIDLQIDAADRQSVWFDPLHLREVVTNLLSNAVRYASGRPGGMRLQVMSSVAGRLELHVQDDGEPISPAVRAHLFEPFYTTSSKGTGLGLFLARELCLNNGALLDYEYRHDVQGQNSSHVSGRFVIAFAAHDPVSPAD</sequence>
<dbReference type="RefSeq" id="WP_342830001.1">
    <property type="nucleotide sequence ID" value="NZ_JBANDC010000009.1"/>
</dbReference>
<dbReference type="SUPFAM" id="SSF55874">
    <property type="entry name" value="ATPase domain of HSP90 chaperone/DNA topoisomerase II/histidine kinase"/>
    <property type="match status" value="1"/>
</dbReference>
<keyword evidence="9 15" id="KW-0067">ATP-binding</keyword>
<dbReference type="InterPro" id="IPR004358">
    <property type="entry name" value="Sig_transdc_His_kin-like_C"/>
</dbReference>
<dbReference type="Gene3D" id="1.10.287.130">
    <property type="match status" value="1"/>
</dbReference>
<keyword evidence="11" id="KW-0902">Two-component regulatory system</keyword>
<keyword evidence="16" id="KW-1185">Reference proteome</keyword>
<feature type="transmembrane region" description="Helical" evidence="13">
    <location>
        <begin position="20"/>
        <end position="38"/>
    </location>
</feature>
<dbReference type="SUPFAM" id="SSF55785">
    <property type="entry name" value="PYP-like sensor domain (PAS domain)"/>
    <property type="match status" value="1"/>
</dbReference>
<evidence type="ECO:0000256" key="3">
    <source>
        <dbReference type="ARBA" id="ARBA00012438"/>
    </source>
</evidence>
<evidence type="ECO:0000259" key="14">
    <source>
        <dbReference type="PROSITE" id="PS50109"/>
    </source>
</evidence>
<dbReference type="InterPro" id="IPR003661">
    <property type="entry name" value="HisK_dim/P_dom"/>
</dbReference>
<keyword evidence="7" id="KW-0547">Nucleotide-binding</keyword>
<evidence type="ECO:0000256" key="5">
    <source>
        <dbReference type="ARBA" id="ARBA00022679"/>
    </source>
</evidence>
<dbReference type="InterPro" id="IPR000014">
    <property type="entry name" value="PAS"/>
</dbReference>
<dbReference type="PRINTS" id="PR00344">
    <property type="entry name" value="BCTRLSENSOR"/>
</dbReference>
<proteinExistence type="predicted"/>
<dbReference type="SMART" id="SM00387">
    <property type="entry name" value="HATPase_c"/>
    <property type="match status" value="1"/>
</dbReference>
<dbReference type="CDD" id="cd00075">
    <property type="entry name" value="HATPase"/>
    <property type="match status" value="1"/>
</dbReference>
<dbReference type="InterPro" id="IPR036890">
    <property type="entry name" value="HATPase_C_sf"/>
</dbReference>
<keyword evidence="4" id="KW-0597">Phosphoprotein</keyword>
<keyword evidence="8" id="KW-0418">Kinase</keyword>
<evidence type="ECO:0000256" key="13">
    <source>
        <dbReference type="SAM" id="Phobius"/>
    </source>
</evidence>
<organism evidence="15 16">
    <name type="scientific">Collimonas rhizosphaerae</name>
    <dbReference type="NCBI Taxonomy" id="3126357"/>
    <lineage>
        <taxon>Bacteria</taxon>
        <taxon>Pseudomonadati</taxon>
        <taxon>Pseudomonadota</taxon>
        <taxon>Betaproteobacteria</taxon>
        <taxon>Burkholderiales</taxon>
        <taxon>Oxalobacteraceae</taxon>
        <taxon>Collimonas</taxon>
    </lineage>
</organism>
<feature type="transmembrane region" description="Helical" evidence="13">
    <location>
        <begin position="159"/>
        <end position="177"/>
    </location>
</feature>
<evidence type="ECO:0000256" key="1">
    <source>
        <dbReference type="ARBA" id="ARBA00000085"/>
    </source>
</evidence>
<evidence type="ECO:0000313" key="15">
    <source>
        <dbReference type="EMBL" id="MEM4988615.1"/>
    </source>
</evidence>
<feature type="transmembrane region" description="Helical" evidence="13">
    <location>
        <begin position="111"/>
        <end position="139"/>
    </location>
</feature>
<evidence type="ECO:0000256" key="7">
    <source>
        <dbReference type="ARBA" id="ARBA00022741"/>
    </source>
</evidence>
<dbReference type="InterPro" id="IPR005467">
    <property type="entry name" value="His_kinase_dom"/>
</dbReference>
<feature type="domain" description="Histidine kinase" evidence="14">
    <location>
        <begin position="354"/>
        <end position="535"/>
    </location>
</feature>
<feature type="transmembrane region" description="Helical" evidence="13">
    <location>
        <begin position="81"/>
        <end position="99"/>
    </location>
</feature>
<comment type="caution">
    <text evidence="15">The sequence shown here is derived from an EMBL/GenBank/DDBJ whole genome shotgun (WGS) entry which is preliminary data.</text>
</comment>
<dbReference type="PANTHER" id="PTHR42878:SF7">
    <property type="entry name" value="SENSOR HISTIDINE KINASE GLRK"/>
    <property type="match status" value="1"/>
</dbReference>
<evidence type="ECO:0000256" key="12">
    <source>
        <dbReference type="ARBA" id="ARBA00023136"/>
    </source>
</evidence>
<comment type="subcellular location">
    <subcellularLocation>
        <location evidence="2">Membrane</location>
        <topology evidence="2">Multi-pass membrane protein</topology>
    </subcellularLocation>
</comment>
<keyword evidence="12 13" id="KW-0472">Membrane</keyword>
<keyword evidence="5" id="KW-0808">Transferase</keyword>
<dbReference type="SUPFAM" id="SSF47384">
    <property type="entry name" value="Homodimeric domain of signal transducing histidine kinase"/>
    <property type="match status" value="1"/>
</dbReference>
<dbReference type="Pfam" id="PF13188">
    <property type="entry name" value="PAS_8"/>
    <property type="match status" value="1"/>
</dbReference>
<dbReference type="InterPro" id="IPR035965">
    <property type="entry name" value="PAS-like_dom_sf"/>
</dbReference>
<dbReference type="InterPro" id="IPR003594">
    <property type="entry name" value="HATPase_dom"/>
</dbReference>
<evidence type="ECO:0000256" key="11">
    <source>
        <dbReference type="ARBA" id="ARBA00023012"/>
    </source>
</evidence>
<dbReference type="Pfam" id="PF00512">
    <property type="entry name" value="HisKA"/>
    <property type="match status" value="1"/>
</dbReference>
<comment type="catalytic activity">
    <reaction evidence="1">
        <text>ATP + protein L-histidine = ADP + protein N-phospho-L-histidine.</text>
        <dbReference type="EC" id="2.7.13.3"/>
    </reaction>
</comment>
<evidence type="ECO:0000256" key="2">
    <source>
        <dbReference type="ARBA" id="ARBA00004141"/>
    </source>
</evidence>
<gene>
    <name evidence="15" type="ORF">V8G57_14565</name>
</gene>
<dbReference type="PANTHER" id="PTHR42878">
    <property type="entry name" value="TWO-COMPONENT HISTIDINE KINASE"/>
    <property type="match status" value="1"/>
</dbReference>
<keyword evidence="10 13" id="KW-1133">Transmembrane helix</keyword>
<name>A0ABU9PX70_9BURK</name>
<dbReference type="Gene3D" id="3.30.450.20">
    <property type="entry name" value="PAS domain"/>
    <property type="match status" value="1"/>
</dbReference>
<dbReference type="Gene3D" id="3.30.565.10">
    <property type="entry name" value="Histidine kinase-like ATPase, C-terminal domain"/>
    <property type="match status" value="1"/>
</dbReference>
<dbReference type="InterPro" id="IPR050351">
    <property type="entry name" value="BphY/WalK/GraS-like"/>
</dbReference>
<keyword evidence="6 13" id="KW-0812">Transmembrane</keyword>